<proteinExistence type="predicted"/>
<accession>A0AAP6HF80</accession>
<sequence>MRSGQKPLLIYIEEGRKAKWKSICKSRGITFKSLIVDSVEGRIMDNERRRVIEFIEVQDNIFKKIENNINQFAKIANTSKWISEMEMKIFNQNLSELRKMKQEQTDMFKIIFEMLGNDSKDFISK</sequence>
<evidence type="ECO:0008006" key="3">
    <source>
        <dbReference type="Google" id="ProtNLM"/>
    </source>
</evidence>
<dbReference type="AlphaFoldDB" id="A0AAP6HF80"/>
<dbReference type="RefSeq" id="WP_253037368.1">
    <property type="nucleotide sequence ID" value="NZ_CP168322.1"/>
</dbReference>
<evidence type="ECO:0000313" key="1">
    <source>
        <dbReference type="EMBL" id="MDY3512155.1"/>
    </source>
</evidence>
<name>A0AAP6HF80_RIEAN</name>
<dbReference type="EMBL" id="JAQZHK010000002">
    <property type="protein sequence ID" value="MDY3512155.1"/>
    <property type="molecule type" value="Genomic_DNA"/>
</dbReference>
<comment type="caution">
    <text evidence="1">The sequence shown here is derived from an EMBL/GenBank/DDBJ whole genome shotgun (WGS) entry which is preliminary data.</text>
</comment>
<gene>
    <name evidence="1" type="ORF">PG303_02860</name>
</gene>
<reference evidence="1" key="1">
    <citation type="submission" date="2023-01" db="EMBL/GenBank/DDBJ databases">
        <title>Genome-based studies on antimicrobial resistance profiles of Riemerella anatipestifer in China, 1994 to 2021.</title>
        <authorList>
            <person name="Yang Z."/>
            <person name="Zhu D."/>
        </authorList>
    </citation>
    <scope>NUCLEOTIDE SEQUENCE</scope>
    <source>
        <strain evidence="1">RCAD1218</strain>
    </source>
</reference>
<protein>
    <recommendedName>
        <fullName evidence="3">Plasmid mobilization relaxosome protein MobC</fullName>
    </recommendedName>
</protein>
<dbReference type="Proteomes" id="UP001284033">
    <property type="component" value="Unassembled WGS sequence"/>
</dbReference>
<evidence type="ECO:0000313" key="2">
    <source>
        <dbReference type="Proteomes" id="UP001284033"/>
    </source>
</evidence>
<organism evidence="1 2">
    <name type="scientific">Riemerella anatipestifer</name>
    <name type="common">Moraxella anatipestifer</name>
    <dbReference type="NCBI Taxonomy" id="34085"/>
    <lineage>
        <taxon>Bacteria</taxon>
        <taxon>Pseudomonadati</taxon>
        <taxon>Bacteroidota</taxon>
        <taxon>Flavobacteriia</taxon>
        <taxon>Flavobacteriales</taxon>
        <taxon>Weeksellaceae</taxon>
        <taxon>Riemerella</taxon>
    </lineage>
</organism>